<evidence type="ECO:0000256" key="8">
    <source>
        <dbReference type="ARBA" id="ARBA00022525"/>
    </source>
</evidence>
<feature type="region of interest" description="Disordered" evidence="21">
    <location>
        <begin position="375"/>
        <end position="398"/>
    </location>
</feature>
<dbReference type="GO" id="GO:0009986">
    <property type="term" value="C:cell surface"/>
    <property type="evidence" value="ECO:0007669"/>
    <property type="project" value="TreeGrafter"/>
</dbReference>
<keyword evidence="22" id="KW-0812">Transmembrane</keyword>
<keyword evidence="15" id="KW-0961">Cell wall biogenesis/degradation</keyword>
<comment type="similarity">
    <text evidence="4 20">Belongs to the glycosyl hydrolase 17 family.</text>
</comment>
<keyword evidence="11" id="KW-0735">Signal-anchor</keyword>
<dbReference type="EMBL" id="JAPDRK010000020">
    <property type="protein sequence ID" value="KAJ9603969.1"/>
    <property type="molecule type" value="Genomic_DNA"/>
</dbReference>
<evidence type="ECO:0000256" key="16">
    <source>
        <dbReference type="ARBA" id="ARBA00023326"/>
    </source>
</evidence>
<evidence type="ECO:0000256" key="10">
    <source>
        <dbReference type="ARBA" id="ARBA00022801"/>
    </source>
</evidence>
<evidence type="ECO:0000256" key="9">
    <source>
        <dbReference type="ARBA" id="ARBA00022729"/>
    </source>
</evidence>
<evidence type="ECO:0000256" key="18">
    <source>
        <dbReference type="ARBA" id="ARBA00042373"/>
    </source>
</evidence>
<dbReference type="InterPro" id="IPR017853">
    <property type="entry name" value="GH"/>
</dbReference>
<dbReference type="Pfam" id="PF00332">
    <property type="entry name" value="Glyco_hydro_17"/>
    <property type="match status" value="1"/>
</dbReference>
<evidence type="ECO:0000256" key="12">
    <source>
        <dbReference type="ARBA" id="ARBA00023136"/>
    </source>
</evidence>
<keyword evidence="24" id="KW-1185">Reference proteome</keyword>
<organism evidence="23 24">
    <name type="scientific">Cladophialophora chaetospira</name>
    <dbReference type="NCBI Taxonomy" id="386627"/>
    <lineage>
        <taxon>Eukaryota</taxon>
        <taxon>Fungi</taxon>
        <taxon>Dikarya</taxon>
        <taxon>Ascomycota</taxon>
        <taxon>Pezizomycotina</taxon>
        <taxon>Eurotiomycetes</taxon>
        <taxon>Chaetothyriomycetidae</taxon>
        <taxon>Chaetothyriales</taxon>
        <taxon>Herpotrichiellaceae</taxon>
        <taxon>Cladophialophora</taxon>
    </lineage>
</organism>
<evidence type="ECO:0000256" key="19">
    <source>
        <dbReference type="ARBA" id="ARBA00043078"/>
    </source>
</evidence>
<evidence type="ECO:0000256" key="6">
    <source>
        <dbReference type="ARBA" id="ARBA00022475"/>
    </source>
</evidence>
<keyword evidence="12 22" id="KW-0472">Membrane</keyword>
<dbReference type="SUPFAM" id="SSF51445">
    <property type="entry name" value="(Trans)glycosidases"/>
    <property type="match status" value="1"/>
</dbReference>
<feature type="region of interest" description="Disordered" evidence="21">
    <location>
        <begin position="313"/>
        <end position="339"/>
    </location>
</feature>
<dbReference type="GO" id="GO:0042973">
    <property type="term" value="F:glucan endo-1,3-beta-D-glucosidase activity"/>
    <property type="evidence" value="ECO:0007669"/>
    <property type="project" value="UniProtKB-EC"/>
</dbReference>
<feature type="compositionally biased region" description="Polar residues" evidence="21">
    <location>
        <begin position="313"/>
        <end position="322"/>
    </location>
</feature>
<evidence type="ECO:0000256" key="4">
    <source>
        <dbReference type="ARBA" id="ARBA00008773"/>
    </source>
</evidence>
<evidence type="ECO:0000256" key="7">
    <source>
        <dbReference type="ARBA" id="ARBA00022512"/>
    </source>
</evidence>
<evidence type="ECO:0000256" key="1">
    <source>
        <dbReference type="ARBA" id="ARBA00000382"/>
    </source>
</evidence>
<protein>
    <recommendedName>
        <fullName evidence="5">glucan endo-1,3-beta-D-glucosidase</fullName>
        <ecNumber evidence="5">3.2.1.39</ecNumber>
    </recommendedName>
    <alternativeName>
        <fullName evidence="19">Endo-1,3-beta-glucanase btgC</fullName>
    </alternativeName>
    <alternativeName>
        <fullName evidence="18">Laminarinase btgC</fullName>
    </alternativeName>
</protein>
<dbReference type="FunFam" id="3.20.20.80:FF:000151">
    <property type="entry name" value="Glucan endo-1,3-beta-glucosidase btgC"/>
    <property type="match status" value="1"/>
</dbReference>
<evidence type="ECO:0000256" key="22">
    <source>
        <dbReference type="SAM" id="Phobius"/>
    </source>
</evidence>
<dbReference type="GO" id="GO:0005886">
    <property type="term" value="C:plasma membrane"/>
    <property type="evidence" value="ECO:0007669"/>
    <property type="project" value="UniProtKB-SubCell"/>
</dbReference>
<evidence type="ECO:0000256" key="11">
    <source>
        <dbReference type="ARBA" id="ARBA00022968"/>
    </source>
</evidence>
<name>A0AA38WZG1_9EURO</name>
<keyword evidence="14" id="KW-0119">Carbohydrate metabolism</keyword>
<dbReference type="InterPro" id="IPR050732">
    <property type="entry name" value="Beta-glucan_modifiers"/>
</dbReference>
<dbReference type="InterPro" id="IPR000490">
    <property type="entry name" value="Glyco_hydro_17"/>
</dbReference>
<dbReference type="PANTHER" id="PTHR16631:SF17">
    <property type="entry name" value="GLUCAN ENDO-1,3-BETA-GLUCOSIDASE BTGC"/>
    <property type="match status" value="1"/>
</dbReference>
<evidence type="ECO:0000313" key="24">
    <source>
        <dbReference type="Proteomes" id="UP001172673"/>
    </source>
</evidence>
<dbReference type="GO" id="GO:0000272">
    <property type="term" value="P:polysaccharide catabolic process"/>
    <property type="evidence" value="ECO:0007669"/>
    <property type="project" value="UniProtKB-KW"/>
</dbReference>
<comment type="caution">
    <text evidence="23">The sequence shown here is derived from an EMBL/GenBank/DDBJ whole genome shotgun (WGS) entry which is preliminary data.</text>
</comment>
<feature type="compositionally biased region" description="Low complexity" evidence="21">
    <location>
        <begin position="375"/>
        <end position="397"/>
    </location>
</feature>
<evidence type="ECO:0000313" key="23">
    <source>
        <dbReference type="EMBL" id="KAJ9603969.1"/>
    </source>
</evidence>
<proteinExistence type="inferred from homology"/>
<keyword evidence="9" id="KW-0732">Signal</keyword>
<feature type="compositionally biased region" description="Low complexity" evidence="21">
    <location>
        <begin position="31"/>
        <end position="42"/>
    </location>
</feature>
<dbReference type="GO" id="GO:0009277">
    <property type="term" value="C:fungal-type cell wall"/>
    <property type="evidence" value="ECO:0007669"/>
    <property type="project" value="TreeGrafter"/>
</dbReference>
<evidence type="ECO:0000256" key="3">
    <source>
        <dbReference type="ARBA" id="ARBA00004401"/>
    </source>
</evidence>
<comment type="catalytic activity">
    <reaction evidence="1">
        <text>Hydrolysis of (1-&gt;3)-beta-D-glucosidic linkages in (1-&gt;3)-beta-D-glucans.</text>
        <dbReference type="EC" id="3.2.1.39"/>
    </reaction>
</comment>
<feature type="region of interest" description="Disordered" evidence="21">
    <location>
        <begin position="1"/>
        <end position="127"/>
    </location>
</feature>
<keyword evidence="10" id="KW-0378">Hydrolase</keyword>
<evidence type="ECO:0000256" key="14">
    <source>
        <dbReference type="ARBA" id="ARBA00023277"/>
    </source>
</evidence>
<feature type="transmembrane region" description="Helical" evidence="22">
    <location>
        <begin position="347"/>
        <end position="371"/>
    </location>
</feature>
<keyword evidence="7" id="KW-0134">Cell wall</keyword>
<evidence type="ECO:0000256" key="17">
    <source>
        <dbReference type="ARBA" id="ARBA00037649"/>
    </source>
</evidence>
<accession>A0AA38WZG1</accession>
<dbReference type="GO" id="GO:0071555">
    <property type="term" value="P:cell wall organization"/>
    <property type="evidence" value="ECO:0007669"/>
    <property type="project" value="UniProtKB-KW"/>
</dbReference>
<feature type="compositionally biased region" description="Low complexity" evidence="21">
    <location>
        <begin position="58"/>
        <end position="70"/>
    </location>
</feature>
<evidence type="ECO:0000256" key="5">
    <source>
        <dbReference type="ARBA" id="ARBA00012780"/>
    </source>
</evidence>
<comment type="function">
    <text evidence="17">Glucanases play a role in cell expansion during growth, in cell-cell fusion during mating, and in spore release during sporulation. This enzyme may be involved in beta-glucan degradation. Active on laminarin and lichenan.</text>
</comment>
<reference evidence="23" key="1">
    <citation type="submission" date="2022-10" db="EMBL/GenBank/DDBJ databases">
        <title>Culturing micro-colonial fungi from biological soil crusts in the Mojave desert and describing Neophaeococcomyces mojavensis, and introducing the new genera and species Taxawa tesnikishii.</title>
        <authorList>
            <person name="Kurbessoian T."/>
            <person name="Stajich J.E."/>
        </authorList>
    </citation>
    <scope>NUCLEOTIDE SEQUENCE</scope>
    <source>
        <strain evidence="23">TK_41</strain>
    </source>
</reference>
<keyword evidence="22" id="KW-1133">Transmembrane helix</keyword>
<feature type="compositionally biased region" description="Low complexity" evidence="21">
    <location>
        <begin position="237"/>
        <end position="248"/>
    </location>
</feature>
<sequence length="725" mass="78676">MSNGRNFSFEPQDDHTMNQYERQVQTQDHLPQSYTPYQPQQYHDAPSRDFMSPPPRYASASPNRNQQQSPPTSPRRRPVPQDTHLLSDSSPPRALARQPVPTNYDDFGAPPPPPHRTSPTRQMVDEPQLYRPYSDVTTGMDNYGEGVAGGGINTVAHDVADRYPRESGLEAARSLPQSYSPYQQPPPPSRLPERNSFGSSFALAQGAATPGRVSPAPSGARSSAYSGRGIPLEDYHSSSSQPLSYSSYHDLPYQSSHPSGVMNQASINPNNILDDGDDGFAPASQQRGIGKGAAATVGAAGVLGGIFGRRAKNQTPSGTYNTVDGPRQPEKSSWLSEQTKGRRKMTLWVGLGIGLVIVIAIVGGIVGGVLANKNSDDSGSSSGDTNNAAGDTAANGDLGKDSAEIQALMNNKDLHKVFPGMDYTPWGTQYPLCMTYPPSQNNVTRDMAVLSQLTNVVRLYGTDCNQTEMVLHAIDRLELTDMKVWMGVWIDTNQTTIDRQLDQMYKVLADTKDLSIFKGVIVGNEALYRAGEDKAQSEQELITFLGDVRTKFKSLGYNLPIATSDLGDNWNAQLVTAVDYVMSNIHPFFAGVTAEVAASWTWDFWQSHDVILTQGNTAVKQLISETGWPSGGGEDCGGTDGSCAAGQSGAVASVDGMNTFMDNWVCQALSNGTEYFWFEAFDEPWKVVYNTAEQAWEDKWGLMDPGRNLKPGLKIPDCGGQTVGS</sequence>
<keyword evidence="8" id="KW-0964">Secreted</keyword>
<dbReference type="Gene3D" id="3.20.20.80">
    <property type="entry name" value="Glycosidases"/>
    <property type="match status" value="1"/>
</dbReference>
<dbReference type="EC" id="3.2.1.39" evidence="5"/>
<feature type="compositionally biased region" description="Low complexity" evidence="21">
    <location>
        <begin position="214"/>
        <end position="229"/>
    </location>
</feature>
<dbReference type="AlphaFoldDB" id="A0AA38WZG1"/>
<keyword evidence="16" id="KW-0624">Polysaccharide degradation</keyword>
<dbReference type="Proteomes" id="UP001172673">
    <property type="component" value="Unassembled WGS sequence"/>
</dbReference>
<evidence type="ECO:0000256" key="20">
    <source>
        <dbReference type="RuleBase" id="RU004335"/>
    </source>
</evidence>
<dbReference type="GO" id="GO:0005576">
    <property type="term" value="C:extracellular region"/>
    <property type="evidence" value="ECO:0007669"/>
    <property type="project" value="TreeGrafter"/>
</dbReference>
<dbReference type="PANTHER" id="PTHR16631">
    <property type="entry name" value="GLUCAN 1,3-BETA-GLUCOSIDASE"/>
    <property type="match status" value="1"/>
</dbReference>
<evidence type="ECO:0000256" key="21">
    <source>
        <dbReference type="SAM" id="MobiDB-lite"/>
    </source>
</evidence>
<keyword evidence="6" id="KW-1003">Cell membrane</keyword>
<feature type="region of interest" description="Disordered" evidence="21">
    <location>
        <begin position="174"/>
        <end position="261"/>
    </location>
</feature>
<evidence type="ECO:0000256" key="2">
    <source>
        <dbReference type="ARBA" id="ARBA00004191"/>
    </source>
</evidence>
<comment type="subcellular location">
    <subcellularLocation>
        <location evidence="3">Cell membrane</location>
        <topology evidence="3">Single-pass type II membrane protein</topology>
    </subcellularLocation>
    <subcellularLocation>
        <location evidence="2">Secreted</location>
        <location evidence="2">Cell wall</location>
    </subcellularLocation>
</comment>
<evidence type="ECO:0000256" key="13">
    <source>
        <dbReference type="ARBA" id="ARBA00023180"/>
    </source>
</evidence>
<keyword evidence="13" id="KW-0325">Glycoprotein</keyword>
<gene>
    <name evidence="23" type="ORF">H2200_011491</name>
</gene>
<feature type="compositionally biased region" description="Polar residues" evidence="21">
    <location>
        <begin position="17"/>
        <end position="30"/>
    </location>
</feature>
<evidence type="ECO:0000256" key="15">
    <source>
        <dbReference type="ARBA" id="ARBA00023316"/>
    </source>
</evidence>